<feature type="region of interest" description="Disordered" evidence="1">
    <location>
        <begin position="943"/>
        <end position="965"/>
    </location>
</feature>
<protein>
    <submittedName>
        <fullName evidence="2">Uncharacterized protein</fullName>
    </submittedName>
</protein>
<dbReference type="EMBL" id="LR865384">
    <property type="protein sequence ID" value="CAD2088260.1"/>
    <property type="molecule type" value="Genomic_DNA"/>
</dbReference>
<gene>
    <name evidence="2" type="ORF">PVBDA_0602130</name>
</gene>
<proteinExistence type="predicted"/>
<feature type="compositionally biased region" description="Basic and acidic residues" evidence="1">
    <location>
        <begin position="943"/>
        <end position="957"/>
    </location>
</feature>
<dbReference type="VEuPathDB" id="PlasmoDB:PVBDA_0602130"/>
<feature type="region of interest" description="Disordered" evidence="1">
    <location>
        <begin position="233"/>
        <end position="293"/>
    </location>
</feature>
<feature type="compositionally biased region" description="Polar residues" evidence="1">
    <location>
        <begin position="124"/>
        <end position="139"/>
    </location>
</feature>
<feature type="compositionally biased region" description="Low complexity" evidence="1">
    <location>
        <begin position="243"/>
        <end position="255"/>
    </location>
</feature>
<sequence length="1040" mass="120266">MKRKTHSKYDDDEDKKKSDTKKYEQDRRKRLKGDEKDNERRHGRRSNDRRDDKRRGRINDDSIHDDASYNYHDKNNYDNRRSPSYTNRSRSRDRARNRSRERGRNRSRGRSRDISPNAKRSGRYNEQNDNFIQSHSGNYSKRNTKKRSRSRASSQSDSHSRRHSKYSNRYGDDKKLINPSKLDNKNYSRNQNYNQSVSNSVSRKGTANYSHNEYQMGDDQNYYEYSNNFRQGSYYDKNGNDPNRSSARVSVSNNRPYDDTIEDDKYNEGNNNKKKKNKNGKNNNNMNTNIPNPNHMLIYNNGNPIDGTGYDKIASPNNNMNNKAASYMHYNNMSHPMYMNNTIPNDANFESNMSVDGNIYNDNMTNPMPSGNKLIPPMNNPNLINQHQPNMMVPPPPSSDGTFYNNMNMPHPNSRKPLVLIPNDNQMKMGSNAPGFVGPPDSIPNHPNMLNNMNMSGGMNMPNGFNPMGGDIDMKDLKFENQGLNMGNKNLMNNIPPPPDSDVKKNMIMPPSAPPYNENNLTGPGNMNRFVNNNTRNIVPPPYGNIVDNNMLNQNNKNISNPNYMPLNMQHNMAPNGMNIQNNYLNNTDPMGNPTSNINPNEMNPISGLNMYDDKKYDNSNFIMMQHGEVDGMGVINNMHPSNAMLIKNSANYDNMSSSKMGLNYEEGEREEYDEDESEQNYQNNLSYQNKPQLTREEKLNEWLETQLNKQTNIVHDALHLILLISSISKKNSTKIGNNKISEIDRQKKTHTNLIPHLTNFCDNTVLNHLIENMTCSEKSNNFLFKEKLSYKLLQMKNINKERKNADNAEVNQNLDCDAQEDDNMLEKFREYILSNHRKNNSIKNNSETDIDNFKLDTTNKLNLSTNLDDPFDEFDEDTQENLFEPVQSKGAESKEVSVDENNENNQDDEENKNSFFLNIMKSKLGGTYSIFSKFGNKENIQDEDKTKIEKNEEDTSNKPIQNNNNNNLIDQIKINDHEINQETFDYKQYLASILINKICKKNNFNYKNILLDELSNISSNSLFFLNNYNITSDDFVNLY</sequence>
<feature type="region of interest" description="Disordered" evidence="1">
    <location>
        <begin position="1"/>
        <end position="220"/>
    </location>
</feature>
<evidence type="ECO:0000313" key="3">
    <source>
        <dbReference type="Proteomes" id="UP000515550"/>
    </source>
</evidence>
<feature type="compositionally biased region" description="Basic and acidic residues" evidence="1">
    <location>
        <begin position="14"/>
        <end position="81"/>
    </location>
</feature>
<feature type="compositionally biased region" description="Basic and acidic residues" evidence="1">
    <location>
        <begin position="90"/>
        <end position="104"/>
    </location>
</feature>
<organism evidence="2 3">
    <name type="scientific">Plasmodium vinckei brucechwatti</name>
    <dbReference type="NCBI Taxonomy" id="119398"/>
    <lineage>
        <taxon>Eukaryota</taxon>
        <taxon>Sar</taxon>
        <taxon>Alveolata</taxon>
        <taxon>Apicomplexa</taxon>
        <taxon>Aconoidasida</taxon>
        <taxon>Haemosporida</taxon>
        <taxon>Plasmodiidae</taxon>
        <taxon>Plasmodium</taxon>
        <taxon>Plasmodium (Vinckeia)</taxon>
    </lineage>
</organism>
<feature type="compositionally biased region" description="Basic and acidic residues" evidence="1">
    <location>
        <begin position="170"/>
        <end position="186"/>
    </location>
</feature>
<evidence type="ECO:0000256" key="1">
    <source>
        <dbReference type="SAM" id="MobiDB-lite"/>
    </source>
</evidence>
<feature type="region of interest" description="Disordered" evidence="1">
    <location>
        <begin position="886"/>
        <end position="914"/>
    </location>
</feature>
<dbReference type="Proteomes" id="UP000515550">
    <property type="component" value="Chromosome PVBDA_06"/>
</dbReference>
<feature type="compositionally biased region" description="Low complexity" evidence="1">
    <location>
        <begin position="187"/>
        <end position="203"/>
    </location>
</feature>
<dbReference type="AlphaFoldDB" id="A0A6V7RZ45"/>
<feature type="compositionally biased region" description="Low complexity" evidence="1">
    <location>
        <begin position="280"/>
        <end position="293"/>
    </location>
</feature>
<accession>A0A6V7RZ45</accession>
<evidence type="ECO:0000313" key="2">
    <source>
        <dbReference type="EMBL" id="CAD2088260.1"/>
    </source>
</evidence>
<reference evidence="2 3" key="1">
    <citation type="submission" date="2020-08" db="EMBL/GenBank/DDBJ databases">
        <authorList>
            <person name="Ramaprasad A."/>
        </authorList>
    </citation>
    <scope>NUCLEOTIDE SEQUENCE [LARGE SCALE GENOMIC DNA]</scope>
</reference>
<feature type="compositionally biased region" description="Acidic residues" evidence="1">
    <location>
        <begin position="899"/>
        <end position="911"/>
    </location>
</feature>
<name>A0A6V7RZ45_PLAVN</name>